<dbReference type="Proteomes" id="UP001341840">
    <property type="component" value="Unassembled WGS sequence"/>
</dbReference>
<keyword evidence="3" id="KW-1185">Reference proteome</keyword>
<protein>
    <submittedName>
        <fullName evidence="2">Uncharacterized protein</fullName>
    </submittedName>
</protein>
<name>A0ABU6QRB1_9FABA</name>
<dbReference type="EMBL" id="JASCZI010000986">
    <property type="protein sequence ID" value="MED6114000.1"/>
    <property type="molecule type" value="Genomic_DNA"/>
</dbReference>
<gene>
    <name evidence="2" type="ORF">PIB30_076033</name>
</gene>
<accession>A0ABU6QRB1</accession>
<feature type="region of interest" description="Disordered" evidence="1">
    <location>
        <begin position="75"/>
        <end position="95"/>
    </location>
</feature>
<sequence length="95" mass="11217">CKYKTRENSIKDPRFWVDEMRAIACKVQFLDILENWRKNRGTHMFSQVLESLCYIERKLDNIGRKIQDSPTRIKTNGFAKFQTPPDSFAKDTTIS</sequence>
<organism evidence="2 3">
    <name type="scientific">Stylosanthes scabra</name>
    <dbReference type="NCBI Taxonomy" id="79078"/>
    <lineage>
        <taxon>Eukaryota</taxon>
        <taxon>Viridiplantae</taxon>
        <taxon>Streptophyta</taxon>
        <taxon>Embryophyta</taxon>
        <taxon>Tracheophyta</taxon>
        <taxon>Spermatophyta</taxon>
        <taxon>Magnoliopsida</taxon>
        <taxon>eudicotyledons</taxon>
        <taxon>Gunneridae</taxon>
        <taxon>Pentapetalae</taxon>
        <taxon>rosids</taxon>
        <taxon>fabids</taxon>
        <taxon>Fabales</taxon>
        <taxon>Fabaceae</taxon>
        <taxon>Papilionoideae</taxon>
        <taxon>50 kb inversion clade</taxon>
        <taxon>dalbergioids sensu lato</taxon>
        <taxon>Dalbergieae</taxon>
        <taxon>Pterocarpus clade</taxon>
        <taxon>Stylosanthes</taxon>
    </lineage>
</organism>
<proteinExistence type="predicted"/>
<evidence type="ECO:0000256" key="1">
    <source>
        <dbReference type="SAM" id="MobiDB-lite"/>
    </source>
</evidence>
<comment type="caution">
    <text evidence="2">The sequence shown here is derived from an EMBL/GenBank/DDBJ whole genome shotgun (WGS) entry which is preliminary data.</text>
</comment>
<reference evidence="2 3" key="1">
    <citation type="journal article" date="2023" name="Plants (Basel)">
        <title>Bridging the Gap: Combining Genomics and Transcriptomics Approaches to Understand Stylosanthes scabra, an Orphan Legume from the Brazilian Caatinga.</title>
        <authorList>
            <person name="Ferreira-Neto J.R.C."/>
            <person name="da Silva M.D."/>
            <person name="Binneck E."/>
            <person name="de Melo N.F."/>
            <person name="da Silva R.H."/>
            <person name="de Melo A.L.T.M."/>
            <person name="Pandolfi V."/>
            <person name="Bustamante F.O."/>
            <person name="Brasileiro-Vidal A.C."/>
            <person name="Benko-Iseppon A.M."/>
        </authorList>
    </citation>
    <scope>NUCLEOTIDE SEQUENCE [LARGE SCALE GENOMIC DNA]</scope>
    <source>
        <tissue evidence="2">Leaves</tissue>
    </source>
</reference>
<evidence type="ECO:0000313" key="3">
    <source>
        <dbReference type="Proteomes" id="UP001341840"/>
    </source>
</evidence>
<feature type="non-terminal residue" evidence="2">
    <location>
        <position position="1"/>
    </location>
</feature>
<evidence type="ECO:0000313" key="2">
    <source>
        <dbReference type="EMBL" id="MED6114000.1"/>
    </source>
</evidence>